<dbReference type="Proteomes" id="UP001183809">
    <property type="component" value="Unassembled WGS sequence"/>
</dbReference>
<dbReference type="EMBL" id="JAVREY010000025">
    <property type="protein sequence ID" value="MDT0465481.1"/>
    <property type="molecule type" value="Genomic_DNA"/>
</dbReference>
<evidence type="ECO:0000313" key="2">
    <source>
        <dbReference type="Proteomes" id="UP001183809"/>
    </source>
</evidence>
<keyword evidence="2" id="KW-1185">Reference proteome</keyword>
<name>A0ABU2TXC7_9ACTN</name>
<proteinExistence type="predicted"/>
<protein>
    <submittedName>
        <fullName evidence="1">Uncharacterized protein</fullName>
    </submittedName>
</protein>
<comment type="caution">
    <text evidence="1">The sequence shown here is derived from an EMBL/GenBank/DDBJ whole genome shotgun (WGS) entry which is preliminary data.</text>
</comment>
<gene>
    <name evidence="1" type="ORF">RM764_21170</name>
</gene>
<evidence type="ECO:0000313" key="1">
    <source>
        <dbReference type="EMBL" id="MDT0465481.1"/>
    </source>
</evidence>
<organism evidence="1 2">
    <name type="scientific">Streptomyces gibsoniae</name>
    <dbReference type="NCBI Taxonomy" id="3075529"/>
    <lineage>
        <taxon>Bacteria</taxon>
        <taxon>Bacillati</taxon>
        <taxon>Actinomycetota</taxon>
        <taxon>Actinomycetes</taxon>
        <taxon>Kitasatosporales</taxon>
        <taxon>Streptomycetaceae</taxon>
        <taxon>Streptomyces</taxon>
    </lineage>
</organism>
<accession>A0ABU2TXC7</accession>
<dbReference type="RefSeq" id="WP_311696954.1">
    <property type="nucleotide sequence ID" value="NZ_JAVREY010000025.1"/>
</dbReference>
<reference evidence="2" key="1">
    <citation type="submission" date="2023-07" db="EMBL/GenBank/DDBJ databases">
        <title>30 novel species of actinomycetes from the DSMZ collection.</title>
        <authorList>
            <person name="Nouioui I."/>
        </authorList>
    </citation>
    <scope>NUCLEOTIDE SEQUENCE [LARGE SCALE GENOMIC DNA]</scope>
    <source>
        <strain evidence="2">DSM 41699</strain>
    </source>
</reference>
<sequence>MRMESLRFVLRNRDAKYDQSFDAIFTVDGIEILKSAPRRRR</sequence>